<accession>A0A1Q9DZZ8</accession>
<sequence>MRRWFSMPWADEKVESSLSAICFGHVFQENLLQSTEGENVLVDLDKDEQVLVLRQQLGESTEEDAAATEEVEAKVAEPTAA</sequence>
<dbReference type="OrthoDB" id="10320049at2759"/>
<dbReference type="AlphaFoldDB" id="A0A1Q9DZZ8"/>
<dbReference type="EMBL" id="LSRX01000317">
    <property type="protein sequence ID" value="OLQ00743.1"/>
    <property type="molecule type" value="Genomic_DNA"/>
</dbReference>
<gene>
    <name evidence="2" type="ORF">AK812_SmicGene16563</name>
</gene>
<organism evidence="2 3">
    <name type="scientific">Symbiodinium microadriaticum</name>
    <name type="common">Dinoflagellate</name>
    <name type="synonym">Zooxanthella microadriatica</name>
    <dbReference type="NCBI Taxonomy" id="2951"/>
    <lineage>
        <taxon>Eukaryota</taxon>
        <taxon>Sar</taxon>
        <taxon>Alveolata</taxon>
        <taxon>Dinophyceae</taxon>
        <taxon>Suessiales</taxon>
        <taxon>Symbiodiniaceae</taxon>
        <taxon>Symbiodinium</taxon>
    </lineage>
</organism>
<proteinExistence type="predicted"/>
<evidence type="ECO:0000313" key="3">
    <source>
        <dbReference type="Proteomes" id="UP000186817"/>
    </source>
</evidence>
<reference evidence="2 3" key="1">
    <citation type="submission" date="2016-02" db="EMBL/GenBank/DDBJ databases">
        <title>Genome analysis of coral dinoflagellate symbionts highlights evolutionary adaptations to a symbiotic lifestyle.</title>
        <authorList>
            <person name="Aranda M."/>
            <person name="Li Y."/>
            <person name="Liew Y.J."/>
            <person name="Baumgarten S."/>
            <person name="Simakov O."/>
            <person name="Wilson M."/>
            <person name="Piel J."/>
            <person name="Ashoor H."/>
            <person name="Bougouffa S."/>
            <person name="Bajic V.B."/>
            <person name="Ryu T."/>
            <person name="Ravasi T."/>
            <person name="Bayer T."/>
            <person name="Micklem G."/>
            <person name="Kim H."/>
            <person name="Bhak J."/>
            <person name="Lajeunesse T.C."/>
            <person name="Voolstra C.R."/>
        </authorList>
    </citation>
    <scope>NUCLEOTIDE SEQUENCE [LARGE SCALE GENOMIC DNA]</scope>
    <source>
        <strain evidence="2 3">CCMP2467</strain>
    </source>
</reference>
<keyword evidence="3" id="KW-1185">Reference proteome</keyword>
<evidence type="ECO:0000256" key="1">
    <source>
        <dbReference type="SAM" id="MobiDB-lite"/>
    </source>
</evidence>
<comment type="caution">
    <text evidence="2">The sequence shown here is derived from an EMBL/GenBank/DDBJ whole genome shotgun (WGS) entry which is preliminary data.</text>
</comment>
<feature type="region of interest" description="Disordered" evidence="1">
    <location>
        <begin position="59"/>
        <end position="81"/>
    </location>
</feature>
<feature type="compositionally biased region" description="Acidic residues" evidence="1">
    <location>
        <begin position="60"/>
        <end position="70"/>
    </location>
</feature>
<name>A0A1Q9DZZ8_SYMMI</name>
<evidence type="ECO:0000313" key="2">
    <source>
        <dbReference type="EMBL" id="OLQ00743.1"/>
    </source>
</evidence>
<dbReference type="Proteomes" id="UP000186817">
    <property type="component" value="Unassembled WGS sequence"/>
</dbReference>
<protein>
    <submittedName>
        <fullName evidence="2">Uncharacterized protein</fullName>
    </submittedName>
</protein>